<dbReference type="AlphaFoldDB" id="A0AAN7UTA0"/>
<dbReference type="SUPFAM" id="SSF56112">
    <property type="entry name" value="Protein kinase-like (PK-like)"/>
    <property type="match status" value="1"/>
</dbReference>
<organism evidence="2 3">
    <name type="scientific">Xylaria bambusicola</name>
    <dbReference type="NCBI Taxonomy" id="326684"/>
    <lineage>
        <taxon>Eukaryota</taxon>
        <taxon>Fungi</taxon>
        <taxon>Dikarya</taxon>
        <taxon>Ascomycota</taxon>
        <taxon>Pezizomycotina</taxon>
        <taxon>Sordariomycetes</taxon>
        <taxon>Xylariomycetidae</taxon>
        <taxon>Xylariales</taxon>
        <taxon>Xylariaceae</taxon>
        <taxon>Xylaria</taxon>
    </lineage>
</organism>
<dbReference type="GO" id="GO:0005634">
    <property type="term" value="C:nucleus"/>
    <property type="evidence" value="ECO:0007669"/>
    <property type="project" value="TreeGrafter"/>
</dbReference>
<protein>
    <recommendedName>
        <fullName evidence="1">Protein kinase domain-containing protein</fullName>
    </recommendedName>
</protein>
<dbReference type="GO" id="GO:0005737">
    <property type="term" value="C:cytoplasm"/>
    <property type="evidence" value="ECO:0007669"/>
    <property type="project" value="TreeGrafter"/>
</dbReference>
<dbReference type="GO" id="GO:0044773">
    <property type="term" value="P:mitotic DNA damage checkpoint signaling"/>
    <property type="evidence" value="ECO:0007669"/>
    <property type="project" value="TreeGrafter"/>
</dbReference>
<evidence type="ECO:0000313" key="3">
    <source>
        <dbReference type="Proteomes" id="UP001305414"/>
    </source>
</evidence>
<evidence type="ECO:0000259" key="1">
    <source>
        <dbReference type="PROSITE" id="PS50011"/>
    </source>
</evidence>
<reference evidence="2 3" key="1">
    <citation type="submission" date="2023-10" db="EMBL/GenBank/DDBJ databases">
        <title>Draft genome sequence of Xylaria bambusicola isolate GMP-LS, the root and basal stem rot pathogen of sugarcane in Indonesia.</title>
        <authorList>
            <person name="Selvaraj P."/>
            <person name="Muralishankar V."/>
            <person name="Muruganantham S."/>
            <person name="Sp S."/>
            <person name="Haryani S."/>
            <person name="Lau K.J.X."/>
            <person name="Naqvi N.I."/>
        </authorList>
    </citation>
    <scope>NUCLEOTIDE SEQUENCE [LARGE SCALE GENOMIC DNA]</scope>
    <source>
        <strain evidence="2">GMP-LS</strain>
    </source>
</reference>
<sequence>MMGYGGFGFIFRVGQKGRPGGFQLAVKIALHTAMAQLRNEISILKQLNGAKHIVKMIASADTEIPSYDNNRFPPLAWVFDPLTRIQGPALAMEFMNGGNLVNLFDRIAAGGGHIPNRLLWSLLLCMIRACIGMAYPIGAPLGTPTPTLETIQRGRKPGLLQHNDIELRNMMVRTAENEKEHQAGFTFKLIDFGAAKVSPDTKGGPPNNLFGVSQALASLITMKPLKILNQTGMHRGFETAGAYLLPRAGKNPYPWLDTDLANLMAECMYIDPSKRPALEQALNRATQAVEGKTPNNFPNPREETDRAVRNFTQRFVIINRRFGIELLRYYHRFILDPSLK</sequence>
<feature type="domain" description="Protein kinase" evidence="1">
    <location>
        <begin position="1"/>
        <end position="289"/>
    </location>
</feature>
<name>A0AAN7UTA0_9PEZI</name>
<dbReference type="GO" id="GO:0004674">
    <property type="term" value="F:protein serine/threonine kinase activity"/>
    <property type="evidence" value="ECO:0007669"/>
    <property type="project" value="TreeGrafter"/>
</dbReference>
<dbReference type="Gene3D" id="1.10.510.10">
    <property type="entry name" value="Transferase(Phosphotransferase) domain 1"/>
    <property type="match status" value="1"/>
</dbReference>
<dbReference type="SMART" id="SM00220">
    <property type="entry name" value="S_TKc"/>
    <property type="match status" value="1"/>
</dbReference>
<gene>
    <name evidence="2" type="ORF">RRF57_011049</name>
</gene>
<proteinExistence type="predicted"/>
<dbReference type="Gene3D" id="3.30.200.20">
    <property type="entry name" value="Phosphorylase Kinase, domain 1"/>
    <property type="match status" value="1"/>
</dbReference>
<dbReference type="EMBL" id="JAWHQM010000051">
    <property type="protein sequence ID" value="KAK5635337.1"/>
    <property type="molecule type" value="Genomic_DNA"/>
</dbReference>
<keyword evidence="3" id="KW-1185">Reference proteome</keyword>
<dbReference type="InterPro" id="IPR011009">
    <property type="entry name" value="Kinase-like_dom_sf"/>
</dbReference>
<dbReference type="InterPro" id="IPR000719">
    <property type="entry name" value="Prot_kinase_dom"/>
</dbReference>
<dbReference type="PANTHER" id="PTHR44167:SF24">
    <property type="entry name" value="SERINE_THREONINE-PROTEIN KINASE CHK2"/>
    <property type="match status" value="1"/>
</dbReference>
<comment type="caution">
    <text evidence="2">The sequence shown here is derived from an EMBL/GenBank/DDBJ whole genome shotgun (WGS) entry which is preliminary data.</text>
</comment>
<dbReference type="GO" id="GO:0005524">
    <property type="term" value="F:ATP binding"/>
    <property type="evidence" value="ECO:0007669"/>
    <property type="project" value="InterPro"/>
</dbReference>
<dbReference type="PROSITE" id="PS50011">
    <property type="entry name" value="PROTEIN_KINASE_DOM"/>
    <property type="match status" value="1"/>
</dbReference>
<dbReference type="Proteomes" id="UP001305414">
    <property type="component" value="Unassembled WGS sequence"/>
</dbReference>
<evidence type="ECO:0000313" key="2">
    <source>
        <dbReference type="EMBL" id="KAK5635337.1"/>
    </source>
</evidence>
<accession>A0AAN7UTA0</accession>
<dbReference type="PANTHER" id="PTHR44167">
    <property type="entry name" value="OVARIAN-SPECIFIC SERINE/THREONINE-PROTEIN KINASE LOK-RELATED"/>
    <property type="match status" value="1"/>
</dbReference>